<dbReference type="eggNOG" id="COG0589">
    <property type="taxonomic scope" value="Bacteria"/>
</dbReference>
<keyword evidence="4" id="KW-1185">Reference proteome</keyword>
<dbReference type="InterPro" id="IPR014729">
    <property type="entry name" value="Rossmann-like_a/b/a_fold"/>
</dbReference>
<dbReference type="STRING" id="1183438.GKIL_4446"/>
<dbReference type="InterPro" id="IPR006016">
    <property type="entry name" value="UspA"/>
</dbReference>
<name>U5QNW7_GLOK1</name>
<dbReference type="Proteomes" id="UP000017396">
    <property type="component" value="Chromosome"/>
</dbReference>
<dbReference type="RefSeq" id="WP_023176082.1">
    <property type="nucleotide sequence ID" value="NC_022600.1"/>
</dbReference>
<evidence type="ECO:0000313" key="3">
    <source>
        <dbReference type="EMBL" id="AGY60692.1"/>
    </source>
</evidence>
<reference evidence="3 4" key="1">
    <citation type="journal article" date="2013" name="PLoS ONE">
        <title>Cultivation and Complete Genome Sequencing of Gloeobacter kilaueensis sp. nov., from a Lava Cave in Kilauea Caldera, Hawai'i.</title>
        <authorList>
            <person name="Saw J.H."/>
            <person name="Schatz M."/>
            <person name="Brown M.V."/>
            <person name="Kunkel D.D."/>
            <person name="Foster J.S."/>
            <person name="Shick H."/>
            <person name="Christensen S."/>
            <person name="Hou S."/>
            <person name="Wan X."/>
            <person name="Donachie S.P."/>
        </authorList>
    </citation>
    <scope>NUCLEOTIDE SEQUENCE [LARGE SCALE GENOMIC DNA]</scope>
    <source>
        <strain evidence="4">JS</strain>
    </source>
</reference>
<dbReference type="EMBL" id="CP003587">
    <property type="protein sequence ID" value="AGY60692.1"/>
    <property type="molecule type" value="Genomic_DNA"/>
</dbReference>
<dbReference type="InterPro" id="IPR006015">
    <property type="entry name" value="Universal_stress_UspA"/>
</dbReference>
<dbReference type="CDD" id="cd23659">
    <property type="entry name" value="USP_At3g01520-like"/>
    <property type="match status" value="1"/>
</dbReference>
<feature type="domain" description="UspA" evidence="2">
    <location>
        <begin position="2"/>
        <end position="149"/>
    </location>
</feature>
<dbReference type="PATRIC" id="fig|1183438.3.peg.4373"/>
<protein>
    <submittedName>
        <fullName evidence="3">Universal stress protein UspG</fullName>
    </submittedName>
</protein>
<dbReference type="Pfam" id="PF00582">
    <property type="entry name" value="Usp"/>
    <property type="match status" value="1"/>
</dbReference>
<sequence>MKFLVAIDGSPASEHALARAIDIARPSGASLLLLTVAEVDSGAFWPGVLPTGEPVYQGPPLVELEEVARAVGEAALEKARKLCEQAELACETRLEFGHARETICEVAEKEKPDVLVIGSRGLGGMQRLMLGSVSDYVLHHAHCPVLVVR</sequence>
<dbReference type="OrthoDB" id="516822at2"/>
<evidence type="ECO:0000256" key="1">
    <source>
        <dbReference type="ARBA" id="ARBA00008791"/>
    </source>
</evidence>
<dbReference type="AlphaFoldDB" id="U5QNW7"/>
<evidence type="ECO:0000259" key="2">
    <source>
        <dbReference type="Pfam" id="PF00582"/>
    </source>
</evidence>
<evidence type="ECO:0000313" key="4">
    <source>
        <dbReference type="Proteomes" id="UP000017396"/>
    </source>
</evidence>
<dbReference type="PANTHER" id="PTHR31964">
    <property type="entry name" value="ADENINE NUCLEOTIDE ALPHA HYDROLASES-LIKE SUPERFAMILY PROTEIN"/>
    <property type="match status" value="1"/>
</dbReference>
<dbReference type="SUPFAM" id="SSF52402">
    <property type="entry name" value="Adenine nucleotide alpha hydrolases-like"/>
    <property type="match status" value="1"/>
</dbReference>
<dbReference type="KEGG" id="glj:GKIL_4446"/>
<comment type="similarity">
    <text evidence="1">Belongs to the universal stress protein A family.</text>
</comment>
<dbReference type="PRINTS" id="PR01438">
    <property type="entry name" value="UNVRSLSTRESS"/>
</dbReference>
<dbReference type="Gene3D" id="3.40.50.620">
    <property type="entry name" value="HUPs"/>
    <property type="match status" value="1"/>
</dbReference>
<organism evidence="3 4">
    <name type="scientific">Gloeobacter kilaueensis (strain ATCC BAA-2537 / CCAP 1431/1 / ULC 316 / JS1)</name>
    <dbReference type="NCBI Taxonomy" id="1183438"/>
    <lineage>
        <taxon>Bacteria</taxon>
        <taxon>Bacillati</taxon>
        <taxon>Cyanobacteriota</taxon>
        <taxon>Cyanophyceae</taxon>
        <taxon>Gloeobacterales</taxon>
        <taxon>Gloeobacteraceae</taxon>
        <taxon>Gloeobacter</taxon>
    </lineage>
</organism>
<gene>
    <name evidence="3" type="ORF">GKIL_4446</name>
</gene>
<dbReference type="PANTHER" id="PTHR31964:SF113">
    <property type="entry name" value="USPA DOMAIN-CONTAINING PROTEIN"/>
    <property type="match status" value="1"/>
</dbReference>
<proteinExistence type="inferred from homology"/>
<dbReference type="HOGENOM" id="CLU_049301_9_1_3"/>
<accession>U5QNW7</accession>